<dbReference type="OrthoDB" id="2233316at2"/>
<dbReference type="InterPro" id="IPR046228">
    <property type="entry name" value="DUF6261"/>
</dbReference>
<name>A0A250FW94_9FLAO</name>
<sequence>MRNSNLIALDVSKLYNAELAQLITRFLDDFLKSNLDLEHDADFKRVLESLKSQLPTFNAASDQIRGSSDSSKIRKADYERGFAFKALSNALKAYQKTNEPNEKDAYEALNLIVSEYKGINSNSYEVQTNRLANLVERLQSNAYKNHVKELSIEKFVIRLSNANTHFDELFAKRSFEISQRQNYDTKSLRKAILEDYRKLVNYVAAIAEVRENSFYKDTLVIINNSRKYFADTILARRTKKKEAKKEDKNKENEM</sequence>
<dbReference type="AlphaFoldDB" id="A0A250FW94"/>
<reference evidence="2" key="1">
    <citation type="submission" date="2017-06" db="EMBL/GenBank/DDBJ databases">
        <title>Capnocytophaga spp. assemblies.</title>
        <authorList>
            <person name="Gulvik C.A."/>
        </authorList>
    </citation>
    <scope>NUCLEOTIDE SEQUENCE [LARGE SCALE GENOMIC DNA]</scope>
    <source>
        <strain evidence="2">H2177</strain>
    </source>
</reference>
<proteinExistence type="predicted"/>
<dbReference type="Pfam" id="PF19775">
    <property type="entry name" value="DUF6261"/>
    <property type="match status" value="1"/>
</dbReference>
<evidence type="ECO:0000313" key="2">
    <source>
        <dbReference type="Proteomes" id="UP000217348"/>
    </source>
</evidence>
<dbReference type="Proteomes" id="UP000217348">
    <property type="component" value="Chromosome"/>
</dbReference>
<organism evidence="1 2">
    <name type="scientific">Capnocytophaga stomatis</name>
    <dbReference type="NCBI Taxonomy" id="1848904"/>
    <lineage>
        <taxon>Bacteria</taxon>
        <taxon>Pseudomonadati</taxon>
        <taxon>Bacteroidota</taxon>
        <taxon>Flavobacteriia</taxon>
        <taxon>Flavobacteriales</taxon>
        <taxon>Flavobacteriaceae</taxon>
        <taxon>Capnocytophaga</taxon>
    </lineage>
</organism>
<evidence type="ECO:0000313" key="1">
    <source>
        <dbReference type="EMBL" id="ATA89422.1"/>
    </source>
</evidence>
<dbReference type="KEGG" id="csto:CGC58_06595"/>
<dbReference type="EMBL" id="CP022387">
    <property type="protein sequence ID" value="ATA89422.1"/>
    <property type="molecule type" value="Genomic_DNA"/>
</dbReference>
<protein>
    <submittedName>
        <fullName evidence="1">Uncharacterized protein</fullName>
    </submittedName>
</protein>
<accession>A0A250FW94</accession>
<dbReference type="RefSeq" id="WP_095896002.1">
    <property type="nucleotide sequence ID" value="NZ_CP022387.1"/>
</dbReference>
<gene>
    <name evidence="1" type="ORF">CGC58_06595</name>
</gene>